<feature type="transmembrane region" description="Helical" evidence="1">
    <location>
        <begin position="7"/>
        <end position="25"/>
    </location>
</feature>
<accession>A0A1M6A0C3</accession>
<dbReference type="Proteomes" id="UP000184278">
    <property type="component" value="Unassembled WGS sequence"/>
</dbReference>
<protein>
    <submittedName>
        <fullName evidence="2">Uncharacterized protein</fullName>
    </submittedName>
</protein>
<organism evidence="2 3">
    <name type="scientific">Butyrivibrio fibrisolvens DSM 3071</name>
    <dbReference type="NCBI Taxonomy" id="1121131"/>
    <lineage>
        <taxon>Bacteria</taxon>
        <taxon>Bacillati</taxon>
        <taxon>Bacillota</taxon>
        <taxon>Clostridia</taxon>
        <taxon>Lachnospirales</taxon>
        <taxon>Lachnospiraceae</taxon>
        <taxon>Butyrivibrio</taxon>
    </lineage>
</organism>
<keyword evidence="1" id="KW-0812">Transmembrane</keyword>
<sequence>MNALKENWKVALVDALVLVVVVFLFVFRHPVLAIVTLVLGIAGTVLYIIGSKRLAQQEESKAQLEAAKQTVSMFIISKKKMKLKDAGLPSAALESVGKLARNQKVPVLKVKVGSQIMTLLCEPEIFDSVPEKKEVKATVAGLYVTSVKGLHGNKGVKKVEEKKGFWKRTLEKAQEKAGAKQIK</sequence>
<dbReference type="EMBL" id="FQXK01000025">
    <property type="protein sequence ID" value="SHI29888.1"/>
    <property type="molecule type" value="Genomic_DNA"/>
</dbReference>
<name>A0A1M6A0C3_BUTFI</name>
<gene>
    <name evidence="2" type="ORF">SAMN02745229_02857</name>
</gene>
<evidence type="ECO:0000256" key="1">
    <source>
        <dbReference type="SAM" id="Phobius"/>
    </source>
</evidence>
<dbReference type="GeneID" id="89508039"/>
<evidence type="ECO:0000313" key="3">
    <source>
        <dbReference type="Proteomes" id="UP000184278"/>
    </source>
</evidence>
<dbReference type="STRING" id="1121131.SAMN02745229_02857"/>
<keyword evidence="3" id="KW-1185">Reference proteome</keyword>
<feature type="transmembrane region" description="Helical" evidence="1">
    <location>
        <begin position="31"/>
        <end position="50"/>
    </location>
</feature>
<keyword evidence="1" id="KW-1133">Transmembrane helix</keyword>
<dbReference type="RefSeq" id="WP_242951199.1">
    <property type="nucleotide sequence ID" value="NZ_FQXK01000025.1"/>
</dbReference>
<keyword evidence="1" id="KW-0472">Membrane</keyword>
<reference evidence="3" key="1">
    <citation type="submission" date="2016-11" db="EMBL/GenBank/DDBJ databases">
        <authorList>
            <person name="Varghese N."/>
            <person name="Submissions S."/>
        </authorList>
    </citation>
    <scope>NUCLEOTIDE SEQUENCE [LARGE SCALE GENOMIC DNA]</scope>
    <source>
        <strain evidence="3">DSM 3071</strain>
    </source>
</reference>
<dbReference type="AlphaFoldDB" id="A0A1M6A0C3"/>
<evidence type="ECO:0000313" key="2">
    <source>
        <dbReference type="EMBL" id="SHI29888.1"/>
    </source>
</evidence>
<proteinExistence type="predicted"/>